<feature type="transmembrane region" description="Helical" evidence="1">
    <location>
        <begin position="199"/>
        <end position="216"/>
    </location>
</feature>
<sequence>MAIPPSTERDTVLGVRMPVLAAALAVLVFLALLASASDALPWARGFDLDVHAWLVAHRSAALAAVAAVVTSTASSAFTAPLVFLVAAVLTRGNPRARLVRAGLVLAVMLSAVLCRYGISELIARPRPPTADWVVQAGGLSFPSGHTSDGALAAGLIAWLVVRRFPGRRTAWVAWALAAAYALLIAWTRVYLGVHWPTDVFGSLAFVTAWLSGSLALQRLEERETNT</sequence>
<feature type="transmembrane region" description="Helical" evidence="1">
    <location>
        <begin position="173"/>
        <end position="193"/>
    </location>
</feature>
<accession>A0ABU5R9S9</accession>
<dbReference type="InterPro" id="IPR000326">
    <property type="entry name" value="PAP2/HPO"/>
</dbReference>
<dbReference type="PANTHER" id="PTHR14969">
    <property type="entry name" value="SPHINGOSINE-1-PHOSPHATE PHOSPHOHYDROLASE"/>
    <property type="match status" value="1"/>
</dbReference>
<feature type="transmembrane region" description="Helical" evidence="1">
    <location>
        <begin position="98"/>
        <end position="118"/>
    </location>
</feature>
<dbReference type="InterPro" id="IPR036938">
    <property type="entry name" value="PAP2/HPO_sf"/>
</dbReference>
<keyword evidence="1" id="KW-0812">Transmembrane</keyword>
<keyword evidence="4" id="KW-1185">Reference proteome</keyword>
<keyword evidence="1" id="KW-0472">Membrane</keyword>
<dbReference type="EMBL" id="JAYFSI010000006">
    <property type="protein sequence ID" value="MEA5362981.1"/>
    <property type="molecule type" value="Genomic_DNA"/>
</dbReference>
<dbReference type="SMART" id="SM00014">
    <property type="entry name" value="acidPPc"/>
    <property type="match status" value="1"/>
</dbReference>
<organism evidence="3 4">
    <name type="scientific">Amycolatopsis heterodermiae</name>
    <dbReference type="NCBI Taxonomy" id="3110235"/>
    <lineage>
        <taxon>Bacteria</taxon>
        <taxon>Bacillati</taxon>
        <taxon>Actinomycetota</taxon>
        <taxon>Actinomycetes</taxon>
        <taxon>Pseudonocardiales</taxon>
        <taxon>Pseudonocardiaceae</taxon>
        <taxon>Amycolatopsis</taxon>
    </lineage>
</organism>
<evidence type="ECO:0000313" key="4">
    <source>
        <dbReference type="Proteomes" id="UP001304298"/>
    </source>
</evidence>
<evidence type="ECO:0000313" key="3">
    <source>
        <dbReference type="EMBL" id="MEA5362981.1"/>
    </source>
</evidence>
<proteinExistence type="predicted"/>
<dbReference type="Gene3D" id="1.20.144.10">
    <property type="entry name" value="Phosphatidic acid phosphatase type 2/haloperoxidase"/>
    <property type="match status" value="1"/>
</dbReference>
<dbReference type="SUPFAM" id="SSF48317">
    <property type="entry name" value="Acid phosphatase/Vanadium-dependent haloperoxidase"/>
    <property type="match status" value="1"/>
</dbReference>
<dbReference type="RefSeq" id="WP_323330737.1">
    <property type="nucleotide sequence ID" value="NZ_JAYFSI010000006.1"/>
</dbReference>
<dbReference type="Pfam" id="PF01569">
    <property type="entry name" value="PAP2"/>
    <property type="match status" value="1"/>
</dbReference>
<name>A0ABU5R9S9_9PSEU</name>
<evidence type="ECO:0000259" key="2">
    <source>
        <dbReference type="SMART" id="SM00014"/>
    </source>
</evidence>
<reference evidence="3 4" key="1">
    <citation type="submission" date="2023-12" db="EMBL/GenBank/DDBJ databases">
        <title>Amycolatopsis sp. V23-08.</title>
        <authorList>
            <person name="Somphong A."/>
        </authorList>
    </citation>
    <scope>NUCLEOTIDE SEQUENCE [LARGE SCALE GENOMIC DNA]</scope>
    <source>
        <strain evidence="3 4">V23-08</strain>
    </source>
</reference>
<feature type="transmembrane region" description="Helical" evidence="1">
    <location>
        <begin position="138"/>
        <end position="161"/>
    </location>
</feature>
<feature type="transmembrane region" description="Helical" evidence="1">
    <location>
        <begin position="60"/>
        <end position="86"/>
    </location>
</feature>
<evidence type="ECO:0000256" key="1">
    <source>
        <dbReference type="SAM" id="Phobius"/>
    </source>
</evidence>
<dbReference type="Proteomes" id="UP001304298">
    <property type="component" value="Unassembled WGS sequence"/>
</dbReference>
<gene>
    <name evidence="3" type="ORF">VA596_25855</name>
</gene>
<keyword evidence="1" id="KW-1133">Transmembrane helix</keyword>
<dbReference type="CDD" id="cd03392">
    <property type="entry name" value="PAP2_like_2"/>
    <property type="match status" value="1"/>
</dbReference>
<protein>
    <submittedName>
        <fullName evidence="3">Phosphatase PAP2 family protein</fullName>
    </submittedName>
</protein>
<comment type="caution">
    <text evidence="3">The sequence shown here is derived from an EMBL/GenBank/DDBJ whole genome shotgun (WGS) entry which is preliminary data.</text>
</comment>
<feature type="domain" description="Phosphatidic acid phosphatase type 2/haloperoxidase" evidence="2">
    <location>
        <begin position="101"/>
        <end position="216"/>
    </location>
</feature>
<dbReference type="PANTHER" id="PTHR14969:SF13">
    <property type="entry name" value="AT30094P"/>
    <property type="match status" value="1"/>
</dbReference>